<dbReference type="PROSITE" id="PS50850">
    <property type="entry name" value="MFS"/>
    <property type="match status" value="1"/>
</dbReference>
<protein>
    <submittedName>
        <fullName evidence="8">MFS transporter</fullName>
    </submittedName>
</protein>
<keyword evidence="9" id="KW-1185">Reference proteome</keyword>
<feature type="transmembrane region" description="Helical" evidence="6">
    <location>
        <begin position="275"/>
        <end position="293"/>
    </location>
</feature>
<comment type="subcellular location">
    <subcellularLocation>
        <location evidence="1">Cell membrane</location>
        <topology evidence="1">Multi-pass membrane protein</topology>
    </subcellularLocation>
</comment>
<feature type="domain" description="Major facilitator superfamily (MFS) profile" evidence="7">
    <location>
        <begin position="14"/>
        <end position="437"/>
    </location>
</feature>
<dbReference type="SUPFAM" id="SSF103473">
    <property type="entry name" value="MFS general substrate transporter"/>
    <property type="match status" value="1"/>
</dbReference>
<reference evidence="8" key="1">
    <citation type="submission" date="2022-08" db="EMBL/GenBank/DDBJ databases">
        <title>Alicyclobacillus fastidiosus DSM 17978, complete genome.</title>
        <authorList>
            <person name="Wang Q."/>
            <person name="Cai R."/>
            <person name="Wang Z."/>
        </authorList>
    </citation>
    <scope>NUCLEOTIDE SEQUENCE</scope>
    <source>
        <strain evidence="8">DSM 17978</strain>
    </source>
</reference>
<name>A0ABY6ZNI1_9BACL</name>
<evidence type="ECO:0000256" key="1">
    <source>
        <dbReference type="ARBA" id="ARBA00004651"/>
    </source>
</evidence>
<evidence type="ECO:0000259" key="7">
    <source>
        <dbReference type="PROSITE" id="PS50850"/>
    </source>
</evidence>
<feature type="transmembrane region" description="Helical" evidence="6">
    <location>
        <begin position="236"/>
        <end position="255"/>
    </location>
</feature>
<accession>A0ABY6ZNI1</accession>
<keyword evidence="2" id="KW-0813">Transport</keyword>
<dbReference type="InterPro" id="IPR001927">
    <property type="entry name" value="Na/Gal_symport"/>
</dbReference>
<keyword evidence="5 6" id="KW-0472">Membrane</keyword>
<evidence type="ECO:0000256" key="6">
    <source>
        <dbReference type="SAM" id="Phobius"/>
    </source>
</evidence>
<dbReference type="Pfam" id="PF13347">
    <property type="entry name" value="MFS_2"/>
    <property type="match status" value="1"/>
</dbReference>
<evidence type="ECO:0000313" key="8">
    <source>
        <dbReference type="EMBL" id="WAH44533.1"/>
    </source>
</evidence>
<evidence type="ECO:0000256" key="3">
    <source>
        <dbReference type="ARBA" id="ARBA00022692"/>
    </source>
</evidence>
<dbReference type="EMBL" id="CP104067">
    <property type="protein sequence ID" value="WAH44533.1"/>
    <property type="molecule type" value="Genomic_DNA"/>
</dbReference>
<sequence length="457" mass="50093">MLSSAPSVKIDVKQAFSYAAGNFGLNLFFNAVSTYLLYFYTDDYGITAAAAGSLMFIVQLVNLVANPAMGVIVDQTRGRWGKFRPYLLFGSLPLAIIGVMTFTVPSLNPGGKILYAYITYILFNIIYSFVNVPYSSLLAAMSDDYYARARISSIKVSIGQFGGLVVTTATLPLVHMFHVEATGFQYIYAIFGLLLLISMLISFFGTKGVGHEPKCAQKAGIAGSKHSLKTQLKSAVANKYLLLLLLFILVQQLSLSIKNSVAVYFFKYNIGRADLFSLYSLIGFAVMIVFILVNPSLVNRFGKRNTGIIGESVVAVGLLGFFLLHTHIFTVFLFGAIAYAGFGITTPLLWSMVPDTVEYGEWRTGIRAEGNIYAAFIFVQLLAQAVSAKLSGSMLSAIGYVPNRAQTPTALHGILVMETLLPTIGALLCICILLFYRFNYASFKRVVSEIQQRDHVM</sequence>
<feature type="transmembrane region" description="Helical" evidence="6">
    <location>
        <begin position="186"/>
        <end position="204"/>
    </location>
</feature>
<feature type="transmembrane region" description="Helical" evidence="6">
    <location>
        <begin position="305"/>
        <end position="324"/>
    </location>
</feature>
<feature type="transmembrane region" description="Helical" evidence="6">
    <location>
        <begin position="15"/>
        <end position="38"/>
    </location>
</feature>
<proteinExistence type="predicted"/>
<gene>
    <name evidence="8" type="ORF">NZD89_06920</name>
</gene>
<evidence type="ECO:0000256" key="2">
    <source>
        <dbReference type="ARBA" id="ARBA00022448"/>
    </source>
</evidence>
<dbReference type="Gene3D" id="1.20.1250.20">
    <property type="entry name" value="MFS general substrate transporter like domains"/>
    <property type="match status" value="2"/>
</dbReference>
<dbReference type="PANTHER" id="PTHR11328:SF24">
    <property type="entry name" value="MAJOR FACILITATOR SUPERFAMILY (MFS) PROFILE DOMAIN-CONTAINING PROTEIN"/>
    <property type="match status" value="1"/>
</dbReference>
<feature type="transmembrane region" description="Helical" evidence="6">
    <location>
        <begin position="330"/>
        <end position="350"/>
    </location>
</feature>
<dbReference type="InterPro" id="IPR039672">
    <property type="entry name" value="MFS_2"/>
</dbReference>
<keyword evidence="4 6" id="KW-1133">Transmembrane helix</keyword>
<evidence type="ECO:0000313" key="9">
    <source>
        <dbReference type="Proteomes" id="UP001164761"/>
    </source>
</evidence>
<dbReference type="InterPro" id="IPR036259">
    <property type="entry name" value="MFS_trans_sf"/>
</dbReference>
<feature type="transmembrane region" description="Helical" evidence="6">
    <location>
        <begin position="113"/>
        <end position="134"/>
    </location>
</feature>
<dbReference type="NCBIfam" id="TIGR00792">
    <property type="entry name" value="gph"/>
    <property type="match status" value="1"/>
</dbReference>
<feature type="transmembrane region" description="Helical" evidence="6">
    <location>
        <begin position="86"/>
        <end position="107"/>
    </location>
</feature>
<dbReference type="InterPro" id="IPR020846">
    <property type="entry name" value="MFS_dom"/>
</dbReference>
<organism evidence="8 9">
    <name type="scientific">Alicyclobacillus fastidiosus</name>
    <dbReference type="NCBI Taxonomy" id="392011"/>
    <lineage>
        <taxon>Bacteria</taxon>
        <taxon>Bacillati</taxon>
        <taxon>Bacillota</taxon>
        <taxon>Bacilli</taxon>
        <taxon>Bacillales</taxon>
        <taxon>Alicyclobacillaceae</taxon>
        <taxon>Alicyclobacillus</taxon>
    </lineage>
</organism>
<dbReference type="RefSeq" id="WP_268008416.1">
    <property type="nucleotide sequence ID" value="NZ_BSUT01000001.1"/>
</dbReference>
<feature type="transmembrane region" description="Helical" evidence="6">
    <location>
        <begin position="371"/>
        <end position="390"/>
    </location>
</feature>
<keyword evidence="3 6" id="KW-0812">Transmembrane</keyword>
<dbReference type="CDD" id="cd17332">
    <property type="entry name" value="MFS_MelB_like"/>
    <property type="match status" value="1"/>
</dbReference>
<dbReference type="Proteomes" id="UP001164761">
    <property type="component" value="Chromosome"/>
</dbReference>
<evidence type="ECO:0000256" key="5">
    <source>
        <dbReference type="ARBA" id="ARBA00023136"/>
    </source>
</evidence>
<evidence type="ECO:0000256" key="4">
    <source>
        <dbReference type="ARBA" id="ARBA00022989"/>
    </source>
</evidence>
<dbReference type="PANTHER" id="PTHR11328">
    <property type="entry name" value="MAJOR FACILITATOR SUPERFAMILY DOMAIN-CONTAINING PROTEIN"/>
    <property type="match status" value="1"/>
</dbReference>
<feature type="transmembrane region" description="Helical" evidence="6">
    <location>
        <begin position="410"/>
        <end position="436"/>
    </location>
</feature>
<feature type="transmembrane region" description="Helical" evidence="6">
    <location>
        <begin position="154"/>
        <end position="174"/>
    </location>
</feature>
<feature type="transmembrane region" description="Helical" evidence="6">
    <location>
        <begin position="44"/>
        <end position="65"/>
    </location>
</feature>